<sequence length="233" mass="26280">MEKSKHFVLVHGGGFGAWCWYKVKTLLEEAGQKVTAFDLAGQGRNLTRLNELQTINDYHEPLFSYMASLSSKDNKVILVGHSYGGYAVSSAMERFPYKISLAVFVTANMVGPHFTAQQIEDKMSNLYTPEFYKDSEVIIHDNENVDIFAGSNFLAQNISIFTVGGVRVFQGKMSKIELLVSNERYGSIPRAYFIALEDRTIGVELQYWMVENSPPNEVRKIIGANHMVMFSKP</sequence>
<proteinExistence type="predicted"/>
<evidence type="ECO:0000313" key="1">
    <source>
        <dbReference type="EMBL" id="KAI5678375.1"/>
    </source>
</evidence>
<organism evidence="1 2">
    <name type="scientific">Catharanthus roseus</name>
    <name type="common">Madagascar periwinkle</name>
    <name type="synonym">Vinca rosea</name>
    <dbReference type="NCBI Taxonomy" id="4058"/>
    <lineage>
        <taxon>Eukaryota</taxon>
        <taxon>Viridiplantae</taxon>
        <taxon>Streptophyta</taxon>
        <taxon>Embryophyta</taxon>
        <taxon>Tracheophyta</taxon>
        <taxon>Spermatophyta</taxon>
        <taxon>Magnoliopsida</taxon>
        <taxon>eudicotyledons</taxon>
        <taxon>Gunneridae</taxon>
        <taxon>Pentapetalae</taxon>
        <taxon>asterids</taxon>
        <taxon>lamiids</taxon>
        <taxon>Gentianales</taxon>
        <taxon>Apocynaceae</taxon>
        <taxon>Rauvolfioideae</taxon>
        <taxon>Vinceae</taxon>
        <taxon>Catharanthinae</taxon>
        <taxon>Catharanthus</taxon>
    </lineage>
</organism>
<name>A0ACC0C0G2_CATRO</name>
<protein>
    <submittedName>
        <fullName evidence="1">Uncharacterized protein</fullName>
    </submittedName>
</protein>
<gene>
    <name evidence="1" type="ORF">M9H77_09325</name>
</gene>
<accession>A0ACC0C0G2</accession>
<reference evidence="2" key="1">
    <citation type="journal article" date="2023" name="Nat. Plants">
        <title>Single-cell RNA sequencing provides a high-resolution roadmap for understanding the multicellular compartmentation of specialized metabolism.</title>
        <authorList>
            <person name="Sun S."/>
            <person name="Shen X."/>
            <person name="Li Y."/>
            <person name="Li Y."/>
            <person name="Wang S."/>
            <person name="Li R."/>
            <person name="Zhang H."/>
            <person name="Shen G."/>
            <person name="Guo B."/>
            <person name="Wei J."/>
            <person name="Xu J."/>
            <person name="St-Pierre B."/>
            <person name="Chen S."/>
            <person name="Sun C."/>
        </authorList>
    </citation>
    <scope>NUCLEOTIDE SEQUENCE [LARGE SCALE GENOMIC DNA]</scope>
</reference>
<dbReference type="Proteomes" id="UP001060085">
    <property type="component" value="Linkage Group LG02"/>
</dbReference>
<evidence type="ECO:0000313" key="2">
    <source>
        <dbReference type="Proteomes" id="UP001060085"/>
    </source>
</evidence>
<dbReference type="EMBL" id="CM044702">
    <property type="protein sequence ID" value="KAI5678375.1"/>
    <property type="molecule type" value="Genomic_DNA"/>
</dbReference>
<keyword evidence="2" id="KW-1185">Reference proteome</keyword>
<comment type="caution">
    <text evidence="1">The sequence shown here is derived from an EMBL/GenBank/DDBJ whole genome shotgun (WGS) entry which is preliminary data.</text>
</comment>